<dbReference type="Pfam" id="PF09968">
    <property type="entry name" value="DUF2202"/>
    <property type="match status" value="1"/>
</dbReference>
<feature type="signal peptide" evidence="1">
    <location>
        <begin position="1"/>
        <end position="21"/>
    </location>
</feature>
<dbReference type="AlphaFoldDB" id="A0A1H2Z7T2"/>
<dbReference type="SUPFAM" id="SSF47240">
    <property type="entry name" value="Ferritin-like"/>
    <property type="match status" value="1"/>
</dbReference>
<feature type="domain" description="DUF2202" evidence="2">
    <location>
        <begin position="35"/>
        <end position="192"/>
    </location>
</feature>
<dbReference type="InterPro" id="IPR019243">
    <property type="entry name" value="DUF2202"/>
</dbReference>
<organism evidence="3 4">
    <name type="scientific">Flavobacterium degerlachei</name>
    <dbReference type="NCBI Taxonomy" id="229203"/>
    <lineage>
        <taxon>Bacteria</taxon>
        <taxon>Pseudomonadati</taxon>
        <taxon>Bacteroidota</taxon>
        <taxon>Flavobacteriia</taxon>
        <taxon>Flavobacteriales</taxon>
        <taxon>Flavobacteriaceae</taxon>
        <taxon>Flavobacterium</taxon>
    </lineage>
</organism>
<dbReference type="STRING" id="229203.SAMN05444338_107105"/>
<dbReference type="InterPro" id="IPR009078">
    <property type="entry name" value="Ferritin-like_SF"/>
</dbReference>
<gene>
    <name evidence="3" type="ORF">SAMN05444338_107105</name>
</gene>
<evidence type="ECO:0000256" key="1">
    <source>
        <dbReference type="SAM" id="SignalP"/>
    </source>
</evidence>
<dbReference type="InterPro" id="IPR012347">
    <property type="entry name" value="Ferritin-like"/>
</dbReference>
<dbReference type="OrthoDB" id="9801086at2"/>
<reference evidence="4" key="1">
    <citation type="submission" date="2016-10" db="EMBL/GenBank/DDBJ databases">
        <authorList>
            <person name="Varghese N."/>
            <person name="Submissions S."/>
        </authorList>
    </citation>
    <scope>NUCLEOTIDE SEQUENCE [LARGE SCALE GENOMIC DNA]</scope>
    <source>
        <strain evidence="4">DSM 15718</strain>
    </source>
</reference>
<dbReference type="EMBL" id="FNMV01000007">
    <property type="protein sequence ID" value="SDX13386.1"/>
    <property type="molecule type" value="Genomic_DNA"/>
</dbReference>
<accession>A0A1H2Z7T2</accession>
<protein>
    <recommendedName>
        <fullName evidence="2">DUF2202 domain-containing protein</fullName>
    </recommendedName>
</protein>
<feature type="chain" id="PRO_5011490422" description="DUF2202 domain-containing protein" evidence="1">
    <location>
        <begin position="22"/>
        <end position="201"/>
    </location>
</feature>
<keyword evidence="1" id="KW-0732">Signal</keyword>
<evidence type="ECO:0000313" key="4">
    <source>
        <dbReference type="Proteomes" id="UP000198569"/>
    </source>
</evidence>
<sequence length="201" mass="22354">MKNILFSTVLTLILLSSCTNDNDIQSTVPITQAEVDDLKFLREEEKLARDVYIFSYNKYQVSIFNSISQSEQKHMDSVLSLMNTYGVSDSASTKIGVFNNPDIQALYNSLTDQSNISLVEALKVGATIEDLDINDIDDFIGNTTKSNLLTVYNNLTCGSKNHIRSFTSQLSSNGVTYVPQFISEEYYKIILSEPNGGCANN</sequence>
<evidence type="ECO:0000259" key="2">
    <source>
        <dbReference type="Pfam" id="PF09968"/>
    </source>
</evidence>
<keyword evidence="4" id="KW-1185">Reference proteome</keyword>
<dbReference type="PROSITE" id="PS51257">
    <property type="entry name" value="PROKAR_LIPOPROTEIN"/>
    <property type="match status" value="1"/>
</dbReference>
<dbReference type="Proteomes" id="UP000198569">
    <property type="component" value="Unassembled WGS sequence"/>
</dbReference>
<evidence type="ECO:0000313" key="3">
    <source>
        <dbReference type="EMBL" id="SDX13386.1"/>
    </source>
</evidence>
<proteinExistence type="predicted"/>
<dbReference type="Gene3D" id="1.20.1260.10">
    <property type="match status" value="1"/>
</dbReference>
<name>A0A1H2Z7T2_9FLAO</name>
<dbReference type="CDD" id="cd01048">
    <property type="entry name" value="Ferritin_like_AB2"/>
    <property type="match status" value="1"/>
</dbReference>
<dbReference type="RefSeq" id="WP_091431889.1">
    <property type="nucleotide sequence ID" value="NZ_FNMV01000007.1"/>
</dbReference>